<comment type="cofactor">
    <cofactor evidence="2">
        <name>pyridoxal 5'-phosphate</name>
        <dbReference type="ChEBI" id="CHEBI:597326"/>
    </cofactor>
</comment>
<reference evidence="5 6" key="1">
    <citation type="submission" date="2021-03" db="EMBL/GenBank/DDBJ databases">
        <authorList>
            <person name="King G.J."/>
            <person name="Bancroft I."/>
            <person name="Baten A."/>
            <person name="Bloomfield J."/>
            <person name="Borpatragohain P."/>
            <person name="He Z."/>
            <person name="Irish N."/>
            <person name="Irwin J."/>
            <person name="Liu K."/>
            <person name="Mauleon R.P."/>
            <person name="Moore J."/>
            <person name="Morris R."/>
            <person name="Ostergaard L."/>
            <person name="Wang B."/>
            <person name="Wells R."/>
        </authorList>
    </citation>
    <scope>NUCLEOTIDE SEQUENCE [LARGE SCALE GENOMIC DNA]</scope>
    <source>
        <strain evidence="5">R-o-18</strain>
        <tissue evidence="5">Leaf</tissue>
    </source>
</reference>
<sequence>MQTGKVYEKVCEMCHITLNKTAIFGDNGTISPGGTPAATTRGRIESDFETIADFLMKATHITSASQRKHA</sequence>
<evidence type="ECO:0000256" key="1">
    <source>
        <dbReference type="ARBA" id="ARBA00001528"/>
    </source>
</evidence>
<dbReference type="PANTHER" id="PTHR11680">
    <property type="entry name" value="SERINE HYDROXYMETHYLTRANSFERASE"/>
    <property type="match status" value="1"/>
</dbReference>
<comment type="caution">
    <text evidence="5">The sequence shown here is derived from an EMBL/GenBank/DDBJ whole genome shotgun (WGS) entry which is preliminary data.</text>
</comment>
<dbReference type="EMBL" id="JADBGQ010000002">
    <property type="protein sequence ID" value="KAG5411964.1"/>
    <property type="molecule type" value="Genomic_DNA"/>
</dbReference>
<dbReference type="Proteomes" id="UP000823674">
    <property type="component" value="Chromosome A02"/>
</dbReference>
<keyword evidence="3" id="KW-0663">Pyridoxal phosphate</keyword>
<name>A0ABQ7NM63_BRACM</name>
<gene>
    <name evidence="5" type="primary">A02g511990.1_BraROA</name>
    <name evidence="5" type="ORF">IGI04_008283</name>
</gene>
<dbReference type="Gene3D" id="3.90.1150.10">
    <property type="entry name" value="Aspartate Aminotransferase, domain 1"/>
    <property type="match status" value="1"/>
</dbReference>
<dbReference type="InterPro" id="IPR039429">
    <property type="entry name" value="SHMT-like_dom"/>
</dbReference>
<protein>
    <recommendedName>
        <fullName evidence="4">Serine hydroxymethyltransferase-like domain-containing protein</fullName>
    </recommendedName>
</protein>
<dbReference type="InterPro" id="IPR015422">
    <property type="entry name" value="PyrdxlP-dep_Trfase_small"/>
</dbReference>
<dbReference type="SUPFAM" id="SSF53383">
    <property type="entry name" value="PLP-dependent transferases"/>
    <property type="match status" value="1"/>
</dbReference>
<accession>A0ABQ7NM63</accession>
<organism evidence="5 6">
    <name type="scientific">Brassica rapa subsp. trilocularis</name>
    <dbReference type="NCBI Taxonomy" id="1813537"/>
    <lineage>
        <taxon>Eukaryota</taxon>
        <taxon>Viridiplantae</taxon>
        <taxon>Streptophyta</taxon>
        <taxon>Embryophyta</taxon>
        <taxon>Tracheophyta</taxon>
        <taxon>Spermatophyta</taxon>
        <taxon>Magnoliopsida</taxon>
        <taxon>eudicotyledons</taxon>
        <taxon>Gunneridae</taxon>
        <taxon>Pentapetalae</taxon>
        <taxon>rosids</taxon>
        <taxon>malvids</taxon>
        <taxon>Brassicales</taxon>
        <taxon>Brassicaceae</taxon>
        <taxon>Brassiceae</taxon>
        <taxon>Brassica</taxon>
    </lineage>
</organism>
<dbReference type="InterPro" id="IPR049943">
    <property type="entry name" value="Ser_HO-MeTrfase-like"/>
</dbReference>
<dbReference type="PANTHER" id="PTHR11680:SF7">
    <property type="entry name" value="SERINE HYDROXYMETHYLTRANSFERASE 7"/>
    <property type="match status" value="1"/>
</dbReference>
<proteinExistence type="predicted"/>
<dbReference type="InterPro" id="IPR015424">
    <property type="entry name" value="PyrdxlP-dep_Trfase"/>
</dbReference>
<evidence type="ECO:0000256" key="2">
    <source>
        <dbReference type="ARBA" id="ARBA00001933"/>
    </source>
</evidence>
<evidence type="ECO:0000256" key="3">
    <source>
        <dbReference type="ARBA" id="ARBA00022898"/>
    </source>
</evidence>
<comment type="catalytic activity">
    <reaction evidence="1">
        <text>(6R)-5,10-methylene-5,6,7,8-tetrahydrofolate + glycine + H2O = (6S)-5,6,7,8-tetrahydrofolate + L-serine</text>
        <dbReference type="Rhea" id="RHEA:15481"/>
        <dbReference type="ChEBI" id="CHEBI:15377"/>
        <dbReference type="ChEBI" id="CHEBI:15636"/>
        <dbReference type="ChEBI" id="CHEBI:33384"/>
        <dbReference type="ChEBI" id="CHEBI:57305"/>
        <dbReference type="ChEBI" id="CHEBI:57453"/>
        <dbReference type="EC" id="2.1.2.1"/>
    </reaction>
</comment>
<evidence type="ECO:0000313" key="6">
    <source>
        <dbReference type="Proteomes" id="UP000823674"/>
    </source>
</evidence>
<feature type="domain" description="Serine hydroxymethyltransferase-like" evidence="4">
    <location>
        <begin position="3"/>
        <end position="54"/>
    </location>
</feature>
<dbReference type="Pfam" id="PF00464">
    <property type="entry name" value="SHMT"/>
    <property type="match status" value="1"/>
</dbReference>
<keyword evidence="6" id="KW-1185">Reference proteome</keyword>
<evidence type="ECO:0000259" key="4">
    <source>
        <dbReference type="Pfam" id="PF00464"/>
    </source>
</evidence>
<evidence type="ECO:0000313" key="5">
    <source>
        <dbReference type="EMBL" id="KAG5411964.1"/>
    </source>
</evidence>